<proteinExistence type="predicted"/>
<keyword evidence="2" id="KW-1185">Reference proteome</keyword>
<dbReference type="EMBL" id="CAMGYJ010000002">
    <property type="protein sequence ID" value="CAI0380525.1"/>
    <property type="molecule type" value="Genomic_DNA"/>
</dbReference>
<name>A0AAV0H8K3_9ROSI</name>
<organism evidence="1 2">
    <name type="scientific">Linum tenue</name>
    <dbReference type="NCBI Taxonomy" id="586396"/>
    <lineage>
        <taxon>Eukaryota</taxon>
        <taxon>Viridiplantae</taxon>
        <taxon>Streptophyta</taxon>
        <taxon>Embryophyta</taxon>
        <taxon>Tracheophyta</taxon>
        <taxon>Spermatophyta</taxon>
        <taxon>Magnoliopsida</taxon>
        <taxon>eudicotyledons</taxon>
        <taxon>Gunneridae</taxon>
        <taxon>Pentapetalae</taxon>
        <taxon>rosids</taxon>
        <taxon>fabids</taxon>
        <taxon>Malpighiales</taxon>
        <taxon>Linaceae</taxon>
        <taxon>Linum</taxon>
    </lineage>
</organism>
<dbReference type="AlphaFoldDB" id="A0AAV0H8K3"/>
<dbReference type="Proteomes" id="UP001154282">
    <property type="component" value="Unassembled WGS sequence"/>
</dbReference>
<accession>A0AAV0H8K3</accession>
<protein>
    <submittedName>
        <fullName evidence="1">Uncharacterized protein</fullName>
    </submittedName>
</protein>
<gene>
    <name evidence="1" type="ORF">LITE_LOCUS2715</name>
</gene>
<evidence type="ECO:0000313" key="1">
    <source>
        <dbReference type="EMBL" id="CAI0380525.1"/>
    </source>
</evidence>
<evidence type="ECO:0000313" key="2">
    <source>
        <dbReference type="Proteomes" id="UP001154282"/>
    </source>
</evidence>
<sequence>DPELKRSRKIWDKDGDINTVRSSCWDKKVLAIVMMWRSWRHYSCLRPSSVGLGRVAGSFSRPLTSQRRFLK</sequence>
<feature type="non-terminal residue" evidence="1">
    <location>
        <position position="1"/>
    </location>
</feature>
<comment type="caution">
    <text evidence="1">The sequence shown here is derived from an EMBL/GenBank/DDBJ whole genome shotgun (WGS) entry which is preliminary data.</text>
</comment>
<reference evidence="1" key="1">
    <citation type="submission" date="2022-08" db="EMBL/GenBank/DDBJ databases">
        <authorList>
            <person name="Gutierrez-Valencia J."/>
        </authorList>
    </citation>
    <scope>NUCLEOTIDE SEQUENCE</scope>
</reference>